<feature type="region of interest" description="Disordered" evidence="1">
    <location>
        <begin position="10"/>
        <end position="45"/>
    </location>
</feature>
<proteinExistence type="predicted"/>
<keyword evidence="3" id="KW-1185">Reference proteome</keyword>
<dbReference type="Proteomes" id="UP000654075">
    <property type="component" value="Unassembled WGS sequence"/>
</dbReference>
<feature type="compositionally biased region" description="Basic and acidic residues" evidence="1">
    <location>
        <begin position="63"/>
        <end position="74"/>
    </location>
</feature>
<sequence length="117" mass="13113">DALDQIMRELRAKQLAPGTESDRPGDLEREQVRQRKREKSVEQADRVIEIHQEMLSQEKKALEQERQALREQKATQEQGAANEDAAAAAATADEFDDEQAAEKEAQVQKIAESLGGE</sequence>
<reference evidence="2" key="1">
    <citation type="submission" date="2021-02" db="EMBL/GenBank/DDBJ databases">
        <authorList>
            <person name="Dougan E. K."/>
            <person name="Rhodes N."/>
            <person name="Thang M."/>
            <person name="Chan C."/>
        </authorList>
    </citation>
    <scope>NUCLEOTIDE SEQUENCE</scope>
</reference>
<protein>
    <submittedName>
        <fullName evidence="2">Uncharacterized protein</fullName>
    </submittedName>
</protein>
<comment type="caution">
    <text evidence="2">The sequence shown here is derived from an EMBL/GenBank/DDBJ whole genome shotgun (WGS) entry which is preliminary data.</text>
</comment>
<organism evidence="2 3">
    <name type="scientific">Polarella glacialis</name>
    <name type="common">Dinoflagellate</name>
    <dbReference type="NCBI Taxonomy" id="89957"/>
    <lineage>
        <taxon>Eukaryota</taxon>
        <taxon>Sar</taxon>
        <taxon>Alveolata</taxon>
        <taxon>Dinophyceae</taxon>
        <taxon>Suessiales</taxon>
        <taxon>Suessiaceae</taxon>
        <taxon>Polarella</taxon>
    </lineage>
</organism>
<feature type="compositionally biased region" description="Low complexity" evidence="1">
    <location>
        <begin position="76"/>
        <end position="92"/>
    </location>
</feature>
<gene>
    <name evidence="2" type="ORF">PGLA1383_LOCUS22815</name>
</gene>
<feature type="compositionally biased region" description="Basic and acidic residues" evidence="1">
    <location>
        <begin position="20"/>
        <end position="45"/>
    </location>
</feature>
<dbReference type="AlphaFoldDB" id="A0A813F024"/>
<name>A0A813F024_POLGL</name>
<evidence type="ECO:0000256" key="1">
    <source>
        <dbReference type="SAM" id="MobiDB-lite"/>
    </source>
</evidence>
<evidence type="ECO:0000313" key="3">
    <source>
        <dbReference type="Proteomes" id="UP000654075"/>
    </source>
</evidence>
<feature type="region of interest" description="Disordered" evidence="1">
    <location>
        <begin position="63"/>
        <end position="117"/>
    </location>
</feature>
<accession>A0A813F024</accession>
<feature type="non-terminal residue" evidence="2">
    <location>
        <position position="1"/>
    </location>
</feature>
<dbReference type="EMBL" id="CAJNNV010016774">
    <property type="protein sequence ID" value="CAE8604666.1"/>
    <property type="molecule type" value="Genomic_DNA"/>
</dbReference>
<evidence type="ECO:0000313" key="2">
    <source>
        <dbReference type="EMBL" id="CAE8604666.1"/>
    </source>
</evidence>